<evidence type="ECO:0000313" key="4">
    <source>
        <dbReference type="EMBL" id="SPD17069.1"/>
    </source>
</evidence>
<dbReference type="SUPFAM" id="SSF53098">
    <property type="entry name" value="Ribonuclease H-like"/>
    <property type="match status" value="2"/>
</dbReference>
<dbReference type="EMBL" id="OIVN01004390">
    <property type="protein sequence ID" value="SPD17069.1"/>
    <property type="molecule type" value="Genomic_DNA"/>
</dbReference>
<dbReference type="InterPro" id="IPR000477">
    <property type="entry name" value="RT_dom"/>
</dbReference>
<proteinExistence type="predicted"/>
<dbReference type="Pfam" id="PF13456">
    <property type="entry name" value="RVT_3"/>
    <property type="match status" value="1"/>
</dbReference>
<dbReference type="GO" id="GO:0015074">
    <property type="term" value="P:DNA integration"/>
    <property type="evidence" value="ECO:0007669"/>
    <property type="project" value="InterPro"/>
</dbReference>
<dbReference type="InterPro" id="IPR036397">
    <property type="entry name" value="RNaseH_sf"/>
</dbReference>
<evidence type="ECO:0000259" key="3">
    <source>
        <dbReference type="PROSITE" id="PS50994"/>
    </source>
</evidence>
<dbReference type="PROSITE" id="PS50879">
    <property type="entry name" value="RNASE_H_1"/>
    <property type="match status" value="1"/>
</dbReference>
<protein>
    <submittedName>
        <fullName evidence="4">Uncharacterized protein</fullName>
    </submittedName>
</protein>
<dbReference type="AlphaFoldDB" id="A0A2N9HZB1"/>
<feature type="domain" description="Integrase catalytic" evidence="3">
    <location>
        <begin position="1046"/>
        <end position="1131"/>
    </location>
</feature>
<dbReference type="Pfam" id="PF00078">
    <property type="entry name" value="RVT_1"/>
    <property type="match status" value="1"/>
</dbReference>
<sequence length="1158" mass="132026">MNGERLYELGGMMTYFVFEREGESLRSYVQHFNKEAVQIDEPNEYVALTAFNAGLRKGDFLFQLCKDPPRSMSELMYEAQKFINAEDAFEAQDEFPNDPALKWFGKLRSNRAKRSKDLYSRFHRDHGHITEDCYVLKEQIEALIRQGKLRKLILRDSQEARPKPRPIRQEENKDHAKDHPQDIIGEIRTIVGGLASGGTSQSSRKAYAREDDVRGIHQPHDDALVVTMTITGFITRQVLIDNGSSADIIYLPAYQQTKIDKERLRLIDMPLVEFTGDKVKPSGVVSLMIEAGTYPKPVRASIKFLIVDCPSAYNVIIGRPTLNKLRTVTSTYHLLVQFPTEHGIEELKGDQAITRECYFASLGPETRHQTMTIDEGQRLIEPTEELEVVVLDDEKPNKTTNIGTRLDGRLRESIIKFLKSNLDVFAWSTTTCSVDQLVDSTVGHRLLPFMDSFFGYNQIIMDKGDQEKTSFITSKGFFYYKVMSFGLKNVRATYQRLMNKMFHSQIGRNVKVYIDDMLVKMKDEANHLDDLEETFKTLCQYRMKLNPSKCVFGVSSGKFLGFMVSKRGIEANPDKIKAILKMAPSKTIKEVQSLTGRVVALIRFVSRATDKCPPFFKTLRKAFTWTDECQKVFVELKMYLTSPPLLSPSKQDETFSLYLVVSPTAVSSALIKEEDGIQLPVYYTSKAHTIIILTNHPLRKAMNKPDAAGQLIQWAIELSEYDIKYCPRQAIKAQALTDFIAEFTVAEEEPSQEKSEGKWEVKIDGSSVKGAGGVGIVFKTLEGHLLKHAMRLQYPTTNYEAEYKALLTDLCIAKVLSATTLRVKSDSQLIVGQVNGEYEAKEDRMAKYLSLVKNIMRWFDEVILDQIPREQNTEADNLAKLASSEEAINQQIEVQYSPSHTEEEMNPMNVNDSWMTGFLLPYLRCLDKPEAEYVMREVHEGICGNQSGARSLVHKLVRAGYYWPTMQKDAISYTRACDKCQRFGNLIHSPLETLTPMTAPWPFAQWGLNIMESFPVGRRQLKFLVVGFDYFTKWVEAKPLATITEKNFNNSPFREFCEELGIHNHYSSSGHPQANGQVEVTNWSLLKMIKTQLERAKRLWPEELPNILWAYRTTARTSTGETPFQLTFGTKVVIPVEIGLTSWRSTIMTRAITKVNYA</sequence>
<dbReference type="InterPro" id="IPR041577">
    <property type="entry name" value="RT_RNaseH_2"/>
</dbReference>
<dbReference type="Gene3D" id="3.10.10.10">
    <property type="entry name" value="HIV Type 1 Reverse Transcriptase, subunit A, domain 1"/>
    <property type="match status" value="1"/>
</dbReference>
<dbReference type="PANTHER" id="PTHR48475:SF2">
    <property type="entry name" value="RIBONUCLEASE H"/>
    <property type="match status" value="1"/>
</dbReference>
<dbReference type="InterPro" id="IPR041588">
    <property type="entry name" value="Integrase_H2C2"/>
</dbReference>
<dbReference type="InterPro" id="IPR043502">
    <property type="entry name" value="DNA/RNA_pol_sf"/>
</dbReference>
<dbReference type="CDD" id="cd09279">
    <property type="entry name" value="RNase_HI_like"/>
    <property type="match status" value="1"/>
</dbReference>
<organism evidence="4">
    <name type="scientific">Fagus sylvatica</name>
    <name type="common">Beechnut</name>
    <dbReference type="NCBI Taxonomy" id="28930"/>
    <lineage>
        <taxon>Eukaryota</taxon>
        <taxon>Viridiplantae</taxon>
        <taxon>Streptophyta</taxon>
        <taxon>Embryophyta</taxon>
        <taxon>Tracheophyta</taxon>
        <taxon>Spermatophyta</taxon>
        <taxon>Magnoliopsida</taxon>
        <taxon>eudicotyledons</taxon>
        <taxon>Gunneridae</taxon>
        <taxon>Pentapetalae</taxon>
        <taxon>rosids</taxon>
        <taxon>fabids</taxon>
        <taxon>Fagales</taxon>
        <taxon>Fagaceae</taxon>
        <taxon>Fagus</taxon>
    </lineage>
</organism>
<feature type="domain" description="RNase H type-1" evidence="2">
    <location>
        <begin position="755"/>
        <end position="884"/>
    </location>
</feature>
<dbReference type="CDD" id="cd00303">
    <property type="entry name" value="retropepsin_like"/>
    <property type="match status" value="1"/>
</dbReference>
<dbReference type="Pfam" id="PF17919">
    <property type="entry name" value="RT_RNaseH_2"/>
    <property type="match status" value="1"/>
</dbReference>
<dbReference type="PANTHER" id="PTHR48475">
    <property type="entry name" value="RIBONUCLEASE H"/>
    <property type="match status" value="1"/>
</dbReference>
<evidence type="ECO:0000256" key="1">
    <source>
        <dbReference type="SAM" id="MobiDB-lite"/>
    </source>
</evidence>
<feature type="region of interest" description="Disordered" evidence="1">
    <location>
        <begin position="155"/>
        <end position="182"/>
    </location>
</feature>
<dbReference type="InterPro" id="IPR012337">
    <property type="entry name" value="RNaseH-like_sf"/>
</dbReference>
<dbReference type="Pfam" id="PF17921">
    <property type="entry name" value="Integrase_H2C2"/>
    <property type="match status" value="1"/>
</dbReference>
<evidence type="ECO:0000259" key="2">
    <source>
        <dbReference type="PROSITE" id="PS50879"/>
    </source>
</evidence>
<dbReference type="SUPFAM" id="SSF56672">
    <property type="entry name" value="DNA/RNA polymerases"/>
    <property type="match status" value="1"/>
</dbReference>
<gene>
    <name evidence="4" type="ORF">FSB_LOCUS44951</name>
</gene>
<dbReference type="InterPro" id="IPR043128">
    <property type="entry name" value="Rev_trsase/Diguanyl_cyclase"/>
</dbReference>
<dbReference type="InterPro" id="IPR002156">
    <property type="entry name" value="RNaseH_domain"/>
</dbReference>
<name>A0A2N9HZB1_FAGSY</name>
<reference evidence="4" key="1">
    <citation type="submission" date="2018-02" db="EMBL/GenBank/DDBJ databases">
        <authorList>
            <person name="Cohen D.B."/>
            <person name="Kent A.D."/>
        </authorList>
    </citation>
    <scope>NUCLEOTIDE SEQUENCE</scope>
</reference>
<dbReference type="InterPro" id="IPR001584">
    <property type="entry name" value="Integrase_cat-core"/>
</dbReference>
<dbReference type="CDD" id="cd01647">
    <property type="entry name" value="RT_LTR"/>
    <property type="match status" value="1"/>
</dbReference>
<dbReference type="GO" id="GO:0003676">
    <property type="term" value="F:nucleic acid binding"/>
    <property type="evidence" value="ECO:0007669"/>
    <property type="project" value="InterPro"/>
</dbReference>
<accession>A0A2N9HZB1</accession>
<dbReference type="Gene3D" id="3.30.420.10">
    <property type="entry name" value="Ribonuclease H-like superfamily/Ribonuclease H"/>
    <property type="match status" value="2"/>
</dbReference>
<feature type="compositionally biased region" description="Basic and acidic residues" evidence="1">
    <location>
        <begin position="155"/>
        <end position="181"/>
    </location>
</feature>
<dbReference type="GO" id="GO:0004523">
    <property type="term" value="F:RNA-DNA hybrid ribonuclease activity"/>
    <property type="evidence" value="ECO:0007669"/>
    <property type="project" value="InterPro"/>
</dbReference>
<dbReference type="PROSITE" id="PS50994">
    <property type="entry name" value="INTEGRASE"/>
    <property type="match status" value="1"/>
</dbReference>
<dbReference type="Gene3D" id="3.30.70.270">
    <property type="match status" value="2"/>
</dbReference>
<dbReference type="Gene3D" id="1.10.340.70">
    <property type="match status" value="1"/>
</dbReference>